<comment type="caution">
    <text evidence="1">The sequence shown here is derived from an EMBL/GenBank/DDBJ whole genome shotgun (WGS) entry which is preliminary data.</text>
</comment>
<name>A0A0G0PVI1_9BACT</name>
<reference evidence="1 2" key="1">
    <citation type="journal article" date="2015" name="Nature">
        <title>rRNA introns, odd ribosomes, and small enigmatic genomes across a large radiation of phyla.</title>
        <authorList>
            <person name="Brown C.T."/>
            <person name="Hug L.A."/>
            <person name="Thomas B.C."/>
            <person name="Sharon I."/>
            <person name="Castelle C.J."/>
            <person name="Singh A."/>
            <person name="Wilkins M.J."/>
            <person name="Williams K.H."/>
            <person name="Banfield J.F."/>
        </authorList>
    </citation>
    <scope>NUCLEOTIDE SEQUENCE [LARGE SCALE GENOMIC DNA]</scope>
</reference>
<protein>
    <submittedName>
        <fullName evidence="1">Uncharacterized protein</fullName>
    </submittedName>
</protein>
<proteinExistence type="predicted"/>
<evidence type="ECO:0000313" key="1">
    <source>
        <dbReference type="EMBL" id="KKR31938.1"/>
    </source>
</evidence>
<dbReference type="EMBL" id="LBXN01000056">
    <property type="protein sequence ID" value="KKR31938.1"/>
    <property type="molecule type" value="Genomic_DNA"/>
</dbReference>
<dbReference type="AlphaFoldDB" id="A0A0G0PVI1"/>
<sequence length="77" mass="9217">MRLSKDRKLSDALREESLVLRLTHREVERVKTRFGRSVLLLGRRDGTGLFIRTYSRRERYLIQPVMREVSGRPIENF</sequence>
<organism evidence="1 2">
    <name type="scientific">Candidatus Gottesmanbacteria bacterium GW2011_GWC2_39_8</name>
    <dbReference type="NCBI Taxonomy" id="1618450"/>
    <lineage>
        <taxon>Bacteria</taxon>
        <taxon>Candidatus Gottesmaniibacteriota</taxon>
    </lineage>
</organism>
<evidence type="ECO:0000313" key="2">
    <source>
        <dbReference type="Proteomes" id="UP000034539"/>
    </source>
</evidence>
<gene>
    <name evidence="1" type="ORF">UT63_C0056G0002</name>
</gene>
<dbReference type="Proteomes" id="UP000034539">
    <property type="component" value="Unassembled WGS sequence"/>
</dbReference>
<accession>A0A0G0PVI1</accession>